<gene>
    <name evidence="4" type="ORF">DICPUDRAFT_59022</name>
</gene>
<dbReference type="InterPro" id="IPR057668">
    <property type="entry name" value="E2_Ub-conjug_enz_C"/>
</dbReference>
<protein>
    <recommendedName>
        <fullName evidence="3">B box-type domain-containing protein</fullName>
    </recommendedName>
</protein>
<evidence type="ECO:0000256" key="1">
    <source>
        <dbReference type="PROSITE-ProRule" id="PRU00024"/>
    </source>
</evidence>
<keyword evidence="1" id="KW-0863">Zinc-finger</keyword>
<dbReference type="GO" id="GO:0008270">
    <property type="term" value="F:zinc ion binding"/>
    <property type="evidence" value="ECO:0007669"/>
    <property type="project" value="UniProtKB-KW"/>
</dbReference>
<keyword evidence="5" id="KW-1185">Reference proteome</keyword>
<dbReference type="AlphaFoldDB" id="F1A413"/>
<evidence type="ECO:0000256" key="2">
    <source>
        <dbReference type="SAM" id="MobiDB-lite"/>
    </source>
</evidence>
<dbReference type="PROSITE" id="PS50119">
    <property type="entry name" value="ZF_BBOX"/>
    <property type="match status" value="1"/>
</dbReference>
<dbReference type="VEuPathDB" id="AmoebaDB:DICPUDRAFT_59022"/>
<dbReference type="GeneID" id="10506637"/>
<dbReference type="InterPro" id="IPR018553">
    <property type="entry name" value="E2_Ub-conjug_enz"/>
</dbReference>
<dbReference type="OMA" id="DAFAHMF"/>
<evidence type="ECO:0000313" key="5">
    <source>
        <dbReference type="Proteomes" id="UP000001064"/>
    </source>
</evidence>
<dbReference type="RefSeq" id="XP_003294407.1">
    <property type="nucleotide sequence ID" value="XM_003294359.1"/>
</dbReference>
<keyword evidence="1" id="KW-0862">Zinc</keyword>
<sequence>MNPEQANKLKKVLEGEDFNDIDEEDVPMSPKYDNELERVPEGMCCECKDQPSTIHCITCNDDFCDVCPFQIHRGGSRRSHEFRDIKTLNLFKYDDLDKRNRRLPSDSENIEQQIQEPTITSTTSTTTDFESKTTSTLNNSMYRGNNLFNNALPALHTNIQSHGLFNNHINNNNINNNKINHKDEEEEEEEEDDDDKPFIHKNENLHNGASQLDKSWFLERSKYIPIRLTLRERSDLRLLEAALHVSEYTDKIDIIHTGGQKSKRINEQLRNICAILSGLLVASDFKKGQQLVENKDFYENEPFFQNVFEIGRRHKIMNPAKMRAEYGKMVHLLQDASLGEIKRNLNGLNMIKKLKTVYSFLEENDGLKLLEDPRLNIATREVLADGKTRNQIQQEIKNKESAIKYLSKRYASSQLRSEDIETCIYSICDNHTFLRENRDSVKKMKRLLKEYFDKDKFEKGYSLTLEHGQGGARLSHSHRKQFNYVYQSLKLWELILHDMFKLWYFAEMDLLSGNGYHLSNTGQGLNRIQQCPNVGRLMSSILRETQRKVGDDWVGSSVIHLGDHNVPNSLMFIDKYTQISRILNPIVITIEFIPKIKDPNILKYIDNSFGGPENLTKLILSDFFKHAFDGSGADNFFDAGSCIDGRLTSAWNWCSKIEKKSYYPIFLLAGFIGFDGGAW</sequence>
<proteinExistence type="predicted"/>
<dbReference type="eggNOG" id="ENOG502QRJJ">
    <property type="taxonomic scope" value="Eukaryota"/>
</dbReference>
<dbReference type="OrthoDB" id="406045at2759"/>
<accession>F1A413</accession>
<keyword evidence="1" id="KW-0479">Metal-binding</keyword>
<evidence type="ECO:0000259" key="3">
    <source>
        <dbReference type="PROSITE" id="PS50119"/>
    </source>
</evidence>
<name>F1A413_DICPU</name>
<dbReference type="PANTHER" id="PTHR31560">
    <property type="entry name" value="UPF0652 PROTEIN C16A11.03C-RELATED"/>
    <property type="match status" value="1"/>
</dbReference>
<reference evidence="5" key="1">
    <citation type="journal article" date="2011" name="Genome Biol.">
        <title>Comparative genomics of the social amoebae Dictyostelium discoideum and Dictyostelium purpureum.</title>
        <authorList>
            <consortium name="US DOE Joint Genome Institute (JGI-PGF)"/>
            <person name="Sucgang R."/>
            <person name="Kuo A."/>
            <person name="Tian X."/>
            <person name="Salerno W."/>
            <person name="Parikh A."/>
            <person name="Feasley C.L."/>
            <person name="Dalin E."/>
            <person name="Tu H."/>
            <person name="Huang E."/>
            <person name="Barry K."/>
            <person name="Lindquist E."/>
            <person name="Shapiro H."/>
            <person name="Bruce D."/>
            <person name="Schmutz J."/>
            <person name="Salamov A."/>
            <person name="Fey P."/>
            <person name="Gaudet P."/>
            <person name="Anjard C."/>
            <person name="Babu M.M."/>
            <person name="Basu S."/>
            <person name="Bushmanova Y."/>
            <person name="van der Wel H."/>
            <person name="Katoh-Kurasawa M."/>
            <person name="Dinh C."/>
            <person name="Coutinho P.M."/>
            <person name="Saito T."/>
            <person name="Elias M."/>
            <person name="Schaap P."/>
            <person name="Kay R.R."/>
            <person name="Henrissat B."/>
            <person name="Eichinger L."/>
            <person name="Rivero F."/>
            <person name="Putnam N.H."/>
            <person name="West C.M."/>
            <person name="Loomis W.F."/>
            <person name="Chisholm R.L."/>
            <person name="Shaulsky G."/>
            <person name="Strassmann J.E."/>
            <person name="Queller D.C."/>
            <person name="Kuspa A."/>
            <person name="Grigoriev I.V."/>
        </authorList>
    </citation>
    <scope>NUCLEOTIDE SEQUENCE [LARGE SCALE GENOMIC DNA]</scope>
    <source>
        <strain evidence="5">QSDP1</strain>
    </source>
</reference>
<dbReference type="PANTHER" id="PTHR31560:SF0">
    <property type="entry name" value="UPF0652 PROTEIN C22H10.08"/>
    <property type="match status" value="1"/>
</dbReference>
<organism evidence="4 5">
    <name type="scientific">Dictyostelium purpureum</name>
    <name type="common">Slime mold</name>
    <dbReference type="NCBI Taxonomy" id="5786"/>
    <lineage>
        <taxon>Eukaryota</taxon>
        <taxon>Amoebozoa</taxon>
        <taxon>Evosea</taxon>
        <taxon>Eumycetozoa</taxon>
        <taxon>Dictyostelia</taxon>
        <taxon>Dictyosteliales</taxon>
        <taxon>Dictyosteliaceae</taxon>
        <taxon>Dictyostelium</taxon>
    </lineage>
</organism>
<feature type="region of interest" description="Disordered" evidence="2">
    <location>
        <begin position="175"/>
        <end position="204"/>
    </location>
</feature>
<dbReference type="InParanoid" id="F1A413"/>
<dbReference type="EMBL" id="GL871491">
    <property type="protein sequence ID" value="EGC29067.1"/>
    <property type="molecule type" value="Genomic_DNA"/>
</dbReference>
<dbReference type="InterPro" id="IPR000315">
    <property type="entry name" value="Znf_B-box"/>
</dbReference>
<dbReference type="Pfam" id="PF22586">
    <property type="entry name" value="ANCHR-like_BBOX"/>
    <property type="match status" value="1"/>
</dbReference>
<feature type="domain" description="B box-type" evidence="3">
    <location>
        <begin position="39"/>
        <end position="85"/>
    </location>
</feature>
<dbReference type="KEGG" id="dpp:DICPUDRAFT_59022"/>
<feature type="compositionally biased region" description="Acidic residues" evidence="2">
    <location>
        <begin position="184"/>
        <end position="195"/>
    </location>
</feature>
<evidence type="ECO:0000313" key="4">
    <source>
        <dbReference type="EMBL" id="EGC29067.1"/>
    </source>
</evidence>
<dbReference type="Proteomes" id="UP000001064">
    <property type="component" value="Unassembled WGS sequence"/>
</dbReference>
<dbReference type="Pfam" id="PF09418">
    <property type="entry name" value="DUF2009"/>
    <property type="match status" value="1"/>
</dbReference>